<dbReference type="STRING" id="42156.A0A3P6T8T2"/>
<gene>
    <name evidence="1" type="ORF">NLS_LOCUS3578</name>
</gene>
<sequence>MALDEDLKQQQEEEQLEKEGFEYIDVLLENLEQRKLFSNEESSSIHFSLNDVYMLYKVMVEEFSEKLCQSILDGDNVEHLTHFPDLLEVYCTADRNSLVSNVISDGIVDKKSLLVFNVDENEGQIIFSAPMGDIVLAPVTFSKAILVAQRLLSMDACNAVFADLLCDDLMAVERWLYDLTPEMVSDEELHLKEALETCERTFGDVLRNIDECESFGKIDFYQCLKWTKQVAEICSSRERPDERLINMLIDLCSVNLRVEKTVRKECCVLSNCLYTIVRKIFQYELQIKAENIGELFEFIFVVLENNDTNSSLLLNELCEQLTFARQRYAKSELTKYLRMREIMIVALKETLEHDKNNVFIAKIIPDTAEIIESISKMPDVGGEVLAGLISLTSSFTKHVQTRVDFWLAVISLPWLQTAELVNDLKRFDQALPALSQIHKLSLRCSHYVSSDIKASTIPALGHLNVCAEWRRKVYIAALTSAEVSLLRTAVEHFPSFIFLTDRNEFEFLLSHVLYHGMHALQNDDTTELCSAVLKAVARTLCFVSMEKRLPDDEVCMMCRRKEIANRNLEINLDKIFELIKKAIHGSNAAKLGCCELLASLLNHISFGVLKRYEAEMLCTLVLMRETDEDLQSEFQWCLKPMMELKLENVQNEVLQIIGDLQKLPKAFNSFKLHAMSCLINSQNDGVFLMCLNQLLNTAIISDYAFIVAEIKHAVEDHMEKYAPNLHPRQWFLRKKKDIMERLTKRMIFEYREGTRFLKRSSSSQFVDERFGRSIEYALNVIVEIFHFSRDDIESFMRDACPEIVTSLLLDCIAEKQKVQIALDTVARLRRIQPEILMEECLPLLLVKHLFNDLSTQVMQNALNFISVYTNGGCNW</sequence>
<organism evidence="1 2">
    <name type="scientific">Litomosoides sigmodontis</name>
    <name type="common">Filarial nematode worm</name>
    <dbReference type="NCBI Taxonomy" id="42156"/>
    <lineage>
        <taxon>Eukaryota</taxon>
        <taxon>Metazoa</taxon>
        <taxon>Ecdysozoa</taxon>
        <taxon>Nematoda</taxon>
        <taxon>Chromadorea</taxon>
        <taxon>Rhabditida</taxon>
        <taxon>Spirurina</taxon>
        <taxon>Spiruromorpha</taxon>
        <taxon>Filarioidea</taxon>
        <taxon>Onchocercidae</taxon>
        <taxon>Litomosoides</taxon>
    </lineage>
</organism>
<dbReference type="OrthoDB" id="5825958at2759"/>
<proteinExistence type="predicted"/>
<feature type="non-terminal residue" evidence="1">
    <location>
        <position position="875"/>
    </location>
</feature>
<keyword evidence="2" id="KW-1185">Reference proteome</keyword>
<reference evidence="1 2" key="1">
    <citation type="submission" date="2018-08" db="EMBL/GenBank/DDBJ databases">
        <authorList>
            <person name="Laetsch R D."/>
            <person name="Stevens L."/>
            <person name="Kumar S."/>
            <person name="Blaxter L. M."/>
        </authorList>
    </citation>
    <scope>NUCLEOTIDE SEQUENCE [LARGE SCALE GENOMIC DNA]</scope>
</reference>
<evidence type="ECO:0000313" key="1">
    <source>
        <dbReference type="EMBL" id="VDK77235.1"/>
    </source>
</evidence>
<evidence type="ECO:0000313" key="2">
    <source>
        <dbReference type="Proteomes" id="UP000277928"/>
    </source>
</evidence>
<dbReference type="Proteomes" id="UP000277928">
    <property type="component" value="Unassembled WGS sequence"/>
</dbReference>
<dbReference type="AlphaFoldDB" id="A0A3P6T8T2"/>
<dbReference type="EMBL" id="UYRX01000199">
    <property type="protein sequence ID" value="VDK77235.1"/>
    <property type="molecule type" value="Genomic_DNA"/>
</dbReference>
<name>A0A3P6T8T2_LITSI</name>
<protein>
    <submittedName>
        <fullName evidence="1">Uncharacterized protein</fullName>
    </submittedName>
</protein>
<accession>A0A3P6T8T2</accession>